<dbReference type="SUPFAM" id="SSF63825">
    <property type="entry name" value="YWTD domain"/>
    <property type="match status" value="1"/>
</dbReference>
<protein>
    <submittedName>
        <fullName evidence="1">Phosphatase</fullName>
    </submittedName>
</protein>
<comment type="caution">
    <text evidence="1">The sequence shown here is derived from an EMBL/GenBank/DDBJ whole genome shotgun (WGS) entry which is preliminary data.</text>
</comment>
<dbReference type="PANTHER" id="PTHR35399">
    <property type="entry name" value="SLR8030 PROTEIN"/>
    <property type="match status" value="1"/>
</dbReference>
<sequence>MAASKSRREFLSDTFSVFGAFAVGGALSTLGARTALGEKVKQSMPLAPVLDETTGLPLLKLPEGFRYISYGWTGDEMNDGQPTPPMHDGMGVVAKSGNLLMLTRNHETSNVGTPFQFKEGRPYDDMATGGCTQLIFDTKLDRWIESYGAISGTVRNCAGGVTPWGSWLTCEETVVDQKDGNDVAKFGQTHGWVFEVPAEGTASAEPIKEMGRFVHEAVAIDRESGYVYLTEDAGEAGFYRFRPNTPGKLAAGGTLEIAEVVGQADLQGGFHDGSSFPVRWHRIANPTLESSDPTAKVETVYEQGKKLGGSTFSRLEGCWYGNGLIYFDATDGGAAKAGQIWQYDPRQETVTLLYESRSKRTLNMPDNLCVSPQGGLILCEDNDYAGEDPLPQRMLTLTKDGRLNTFAENNIVLRGEINGLTGSFVDKEWAGSTFSPDGKWLFANIQTPGITFAITGPWNDLLV</sequence>
<dbReference type="Proteomes" id="UP000238322">
    <property type="component" value="Unassembled WGS sequence"/>
</dbReference>
<proteinExistence type="predicted"/>
<evidence type="ECO:0000313" key="1">
    <source>
        <dbReference type="EMBL" id="PQO34949.1"/>
    </source>
</evidence>
<dbReference type="RefSeq" id="WP_105330679.1">
    <property type="nucleotide sequence ID" value="NZ_PUHY01000010.1"/>
</dbReference>
<gene>
    <name evidence="1" type="ORF">C5Y83_15840</name>
</gene>
<dbReference type="OrthoDB" id="9801383at2"/>
<dbReference type="PANTHER" id="PTHR35399:SF4">
    <property type="entry name" value="MEMBRANE PROTEIN"/>
    <property type="match status" value="1"/>
</dbReference>
<dbReference type="InterPro" id="IPR008557">
    <property type="entry name" value="PhoX"/>
</dbReference>
<reference evidence="1 2" key="1">
    <citation type="submission" date="2018-02" db="EMBL/GenBank/DDBJ databases">
        <title>Comparative genomes isolates from brazilian mangrove.</title>
        <authorList>
            <person name="Araujo J.E."/>
            <person name="Taketani R.G."/>
            <person name="Silva M.C.P."/>
            <person name="Loureco M.V."/>
            <person name="Andreote F.D."/>
        </authorList>
    </citation>
    <scope>NUCLEOTIDE SEQUENCE [LARGE SCALE GENOMIC DNA]</scope>
    <source>
        <strain evidence="1 2">Hex-1 MGV</strain>
    </source>
</reference>
<dbReference type="AlphaFoldDB" id="A0A2S8FRZ6"/>
<organism evidence="1 2">
    <name type="scientific">Blastopirellula marina</name>
    <dbReference type="NCBI Taxonomy" id="124"/>
    <lineage>
        <taxon>Bacteria</taxon>
        <taxon>Pseudomonadati</taxon>
        <taxon>Planctomycetota</taxon>
        <taxon>Planctomycetia</taxon>
        <taxon>Pirellulales</taxon>
        <taxon>Pirellulaceae</taxon>
        <taxon>Blastopirellula</taxon>
    </lineage>
</organism>
<dbReference type="Pfam" id="PF05787">
    <property type="entry name" value="PhoX"/>
    <property type="match status" value="1"/>
</dbReference>
<accession>A0A2S8FRZ6</accession>
<evidence type="ECO:0000313" key="2">
    <source>
        <dbReference type="Proteomes" id="UP000238322"/>
    </source>
</evidence>
<name>A0A2S8FRZ6_9BACT</name>
<dbReference type="EMBL" id="PUHY01000010">
    <property type="protein sequence ID" value="PQO34949.1"/>
    <property type="molecule type" value="Genomic_DNA"/>
</dbReference>